<dbReference type="InterPro" id="IPR050535">
    <property type="entry name" value="DNA_Repair-Maintenance_Comp"/>
</dbReference>
<dbReference type="NCBIfam" id="TIGR00619">
    <property type="entry name" value="sbcd"/>
    <property type="match status" value="1"/>
</dbReference>
<accession>A0A9X9S5D1</accession>
<evidence type="ECO:0000256" key="4">
    <source>
        <dbReference type="ARBA" id="ARBA00022722"/>
    </source>
</evidence>
<dbReference type="GO" id="GO:0006259">
    <property type="term" value="P:DNA metabolic process"/>
    <property type="evidence" value="ECO:0007669"/>
    <property type="project" value="InterPro"/>
</dbReference>
<comment type="subunit">
    <text evidence="2">Heterodimer of SbcC and SbcD.</text>
</comment>
<dbReference type="SUPFAM" id="SSF56300">
    <property type="entry name" value="Metallo-dependent phosphatases"/>
    <property type="match status" value="1"/>
</dbReference>
<dbReference type="RefSeq" id="WP_268187677.1">
    <property type="nucleotide sequence ID" value="NZ_CP113361.1"/>
</dbReference>
<evidence type="ECO:0000256" key="1">
    <source>
        <dbReference type="ARBA" id="ARBA00010555"/>
    </source>
</evidence>
<proteinExistence type="inferred from homology"/>
<reference evidence="9" key="1">
    <citation type="submission" date="2022-11" db="EMBL/GenBank/DDBJ databases">
        <title>Complete genome sequence of Methanogenium organophilum DSM 3596.</title>
        <authorList>
            <person name="Chen S.-C."/>
            <person name="Lai S.-J."/>
            <person name="You Y.-T."/>
        </authorList>
    </citation>
    <scope>NUCLEOTIDE SEQUENCE</scope>
    <source>
        <strain evidence="9">DSM 3596</strain>
    </source>
</reference>
<keyword evidence="5" id="KW-0378">Hydrolase</keyword>
<keyword evidence="10" id="KW-1185">Reference proteome</keyword>
<evidence type="ECO:0000313" key="9">
    <source>
        <dbReference type="EMBL" id="WAI02399.1"/>
    </source>
</evidence>
<dbReference type="Gene3D" id="3.30.160.720">
    <property type="match status" value="1"/>
</dbReference>
<comment type="similarity">
    <text evidence="1">Belongs to the SbcD family.</text>
</comment>
<organism evidence="9 10">
    <name type="scientific">Methanogenium organophilum</name>
    <dbReference type="NCBI Taxonomy" id="2199"/>
    <lineage>
        <taxon>Archaea</taxon>
        <taxon>Methanobacteriati</taxon>
        <taxon>Methanobacteriota</taxon>
        <taxon>Stenosarchaea group</taxon>
        <taxon>Methanomicrobia</taxon>
        <taxon>Methanomicrobiales</taxon>
        <taxon>Methanomicrobiaceae</taxon>
        <taxon>Methanogenium</taxon>
    </lineage>
</organism>
<keyword evidence="4" id="KW-0540">Nuclease</keyword>
<dbReference type="InterPro" id="IPR004843">
    <property type="entry name" value="Calcineurin-like_PHP"/>
</dbReference>
<dbReference type="InterPro" id="IPR026843">
    <property type="entry name" value="SbcD_C"/>
</dbReference>
<dbReference type="Proteomes" id="UP001163096">
    <property type="component" value="Chromosome"/>
</dbReference>
<evidence type="ECO:0000259" key="7">
    <source>
        <dbReference type="Pfam" id="PF00149"/>
    </source>
</evidence>
<dbReference type="GO" id="GO:0008408">
    <property type="term" value="F:3'-5' exonuclease activity"/>
    <property type="evidence" value="ECO:0007669"/>
    <property type="project" value="InterPro"/>
</dbReference>
<dbReference type="GO" id="GO:0004519">
    <property type="term" value="F:endonuclease activity"/>
    <property type="evidence" value="ECO:0007669"/>
    <property type="project" value="InterPro"/>
</dbReference>
<dbReference type="AlphaFoldDB" id="A0A9X9S5D1"/>
<dbReference type="InterPro" id="IPR029052">
    <property type="entry name" value="Metallo-depent_PP-like"/>
</dbReference>
<sequence>MLLYGGRPLNILHTSDWHLGMTLCGRRRETEAAAFLEWLANLIKQESIDLLLVTGDIFDNASPSTKSQALYYRFLTDAAAAGCRHIIITAGNHDSPAFLEAPQEILAALNIHIVGKAVPEKPGGTYLLDGPHGIPECIVAAVPYLRERDIRKSAPGTSIDDKAVQIRKGVRLLYQEAWDVACAMQPPSGPRIPVIVTGHLFAAGGKTVEGDGVRDQVAGFIERVGADVFPEEAAYVALGHLHVPQIVAGIDTIRYPGSPLPVGFGEAEHQKEVVIVTTTPGMTAAVRSVPVPRFRRLTTIQGDLPAIARRINELKDIGDPVWAEIIYDGAMVPGDLMGQVAKMIDGTRIEALRVKDARLIADALSGHQSCVELEELTVTEVFCQRMEIADVPPEQRDRLMTAFLDILSGMDCDEPDEEAAI</sequence>
<feature type="domain" description="Calcineurin-like phosphoesterase" evidence="7">
    <location>
        <begin position="10"/>
        <end position="244"/>
    </location>
</feature>
<dbReference type="InterPro" id="IPR004593">
    <property type="entry name" value="SbcD"/>
</dbReference>
<dbReference type="CDD" id="cd00840">
    <property type="entry name" value="MPP_Mre11_N"/>
    <property type="match status" value="1"/>
</dbReference>
<dbReference type="Pfam" id="PF12320">
    <property type="entry name" value="SbcD_C"/>
    <property type="match status" value="1"/>
</dbReference>
<keyword evidence="6 9" id="KW-0269">Exonuclease</keyword>
<dbReference type="KEGG" id="mou:OU421_05880"/>
<evidence type="ECO:0000256" key="5">
    <source>
        <dbReference type="ARBA" id="ARBA00022801"/>
    </source>
</evidence>
<protein>
    <recommendedName>
        <fullName evidence="3">Nuclease SbcCD subunit D</fullName>
    </recommendedName>
</protein>
<evidence type="ECO:0000256" key="3">
    <source>
        <dbReference type="ARBA" id="ARBA00013365"/>
    </source>
</evidence>
<evidence type="ECO:0000259" key="8">
    <source>
        <dbReference type="Pfam" id="PF12320"/>
    </source>
</evidence>
<dbReference type="Gene3D" id="3.60.21.10">
    <property type="match status" value="1"/>
</dbReference>
<dbReference type="GeneID" id="76834612"/>
<feature type="domain" description="Nuclease SbcCD subunit D C-terminal" evidence="8">
    <location>
        <begin position="293"/>
        <end position="387"/>
    </location>
</feature>
<dbReference type="Pfam" id="PF00149">
    <property type="entry name" value="Metallophos"/>
    <property type="match status" value="1"/>
</dbReference>
<evidence type="ECO:0000256" key="2">
    <source>
        <dbReference type="ARBA" id="ARBA00011322"/>
    </source>
</evidence>
<evidence type="ECO:0000256" key="6">
    <source>
        <dbReference type="ARBA" id="ARBA00022839"/>
    </source>
</evidence>
<evidence type="ECO:0000313" key="10">
    <source>
        <dbReference type="Proteomes" id="UP001163096"/>
    </source>
</evidence>
<dbReference type="PANTHER" id="PTHR30337:SF0">
    <property type="entry name" value="NUCLEASE SBCCD SUBUNIT D"/>
    <property type="match status" value="1"/>
</dbReference>
<name>A0A9X9S5D1_METOG</name>
<dbReference type="EMBL" id="CP113361">
    <property type="protein sequence ID" value="WAI02399.1"/>
    <property type="molecule type" value="Genomic_DNA"/>
</dbReference>
<dbReference type="PANTHER" id="PTHR30337">
    <property type="entry name" value="COMPONENT OF ATP-DEPENDENT DSDNA EXONUCLEASE"/>
    <property type="match status" value="1"/>
</dbReference>
<dbReference type="InterPro" id="IPR041796">
    <property type="entry name" value="Mre11_N"/>
</dbReference>
<gene>
    <name evidence="9" type="ORF">OU421_05880</name>
</gene>